<keyword evidence="3" id="KW-1185">Reference proteome</keyword>
<dbReference type="InterPro" id="IPR006571">
    <property type="entry name" value="TLDc_dom"/>
</dbReference>
<protein>
    <recommendedName>
        <fullName evidence="1">TLDc domain-containing protein</fullName>
    </recommendedName>
</protein>
<gene>
    <name evidence="2" type="ORF">PMEA_00020805</name>
</gene>
<organism evidence="2 3">
    <name type="scientific">Pocillopora meandrina</name>
    <dbReference type="NCBI Taxonomy" id="46732"/>
    <lineage>
        <taxon>Eukaryota</taxon>
        <taxon>Metazoa</taxon>
        <taxon>Cnidaria</taxon>
        <taxon>Anthozoa</taxon>
        <taxon>Hexacorallia</taxon>
        <taxon>Scleractinia</taxon>
        <taxon>Astrocoeniina</taxon>
        <taxon>Pocilloporidae</taxon>
        <taxon>Pocillopora</taxon>
    </lineage>
</organism>
<feature type="non-terminal residue" evidence="2">
    <location>
        <position position="1"/>
    </location>
</feature>
<comment type="caution">
    <text evidence="2">The sequence shown here is derived from an EMBL/GenBank/DDBJ whole genome shotgun (WGS) entry which is preliminary data.</text>
</comment>
<evidence type="ECO:0000259" key="1">
    <source>
        <dbReference type="PROSITE" id="PS51886"/>
    </source>
</evidence>
<dbReference type="Proteomes" id="UP001159428">
    <property type="component" value="Unassembled WGS sequence"/>
</dbReference>
<dbReference type="Pfam" id="PF07534">
    <property type="entry name" value="TLD"/>
    <property type="match status" value="1"/>
</dbReference>
<feature type="domain" description="TLDc" evidence="1">
    <location>
        <begin position="11"/>
        <end position="96"/>
    </location>
</feature>
<evidence type="ECO:0000313" key="3">
    <source>
        <dbReference type="Proteomes" id="UP001159428"/>
    </source>
</evidence>
<dbReference type="AlphaFoldDB" id="A0AAU9XBJ8"/>
<dbReference type="PROSITE" id="PS51886">
    <property type="entry name" value="TLDC"/>
    <property type="match status" value="1"/>
</dbReference>
<dbReference type="EMBL" id="CALNXJ010000038">
    <property type="protein sequence ID" value="CAH3143472.1"/>
    <property type="molecule type" value="Genomic_DNA"/>
</dbReference>
<evidence type="ECO:0000313" key="2">
    <source>
        <dbReference type="EMBL" id="CAH3143472.1"/>
    </source>
</evidence>
<accession>A0AAU9XBJ8</accession>
<name>A0AAU9XBJ8_9CNID</name>
<sequence length="96" mass="10945">YLSFSGLDQSEILRNNHYTLRTVSFWLGSVVQSQSSCWKRCWRASVDGWASTTFHSKCDNKGPTLTIIHVGLYIFGGYTSTSWVHSITFFFIVVVN</sequence>
<reference evidence="2 3" key="1">
    <citation type="submission" date="2022-05" db="EMBL/GenBank/DDBJ databases">
        <authorList>
            <consortium name="Genoscope - CEA"/>
            <person name="William W."/>
        </authorList>
    </citation>
    <scope>NUCLEOTIDE SEQUENCE [LARGE SCALE GENOMIC DNA]</scope>
</reference>
<proteinExistence type="predicted"/>